<proteinExistence type="predicted"/>
<gene>
    <name evidence="3" type="ORF">MSPICULIGERA_LOCUS1838</name>
</gene>
<keyword evidence="4" id="KW-1185">Reference proteome</keyword>
<sequence length="230" mass="25828">MASNCSVDVWMGAPTPGSESPISIDGLPWSPKTGSTLHDSFGDNQTLFDDIFNQSFPQEAPVSPQRFAMELPGSPASPIDVITDCPDLQQPVEQKPFATLPPRRTTSRQAPLAGTSRQRMKKGRPTKAVASNSKAQLAKNWRMRKEEEERQKSQTIQDQASLIAELKREIDQLRYHQNQPRVSPSQESVLKIEEENNALRRKNQALVVQLDNLYHQFMELTSQLESSGMQ</sequence>
<feature type="region of interest" description="Disordered" evidence="2">
    <location>
        <begin position="98"/>
        <end position="134"/>
    </location>
</feature>
<evidence type="ECO:0000256" key="1">
    <source>
        <dbReference type="SAM" id="Coils"/>
    </source>
</evidence>
<evidence type="ECO:0000256" key="2">
    <source>
        <dbReference type="SAM" id="MobiDB-lite"/>
    </source>
</evidence>
<organism evidence="3 4">
    <name type="scientific">Mesorhabditis spiculigera</name>
    <dbReference type="NCBI Taxonomy" id="96644"/>
    <lineage>
        <taxon>Eukaryota</taxon>
        <taxon>Metazoa</taxon>
        <taxon>Ecdysozoa</taxon>
        <taxon>Nematoda</taxon>
        <taxon>Chromadorea</taxon>
        <taxon>Rhabditida</taxon>
        <taxon>Rhabditina</taxon>
        <taxon>Rhabditomorpha</taxon>
        <taxon>Rhabditoidea</taxon>
        <taxon>Rhabditidae</taxon>
        <taxon>Mesorhabditinae</taxon>
        <taxon>Mesorhabditis</taxon>
    </lineage>
</organism>
<protein>
    <submittedName>
        <fullName evidence="3">Uncharacterized protein</fullName>
    </submittedName>
</protein>
<accession>A0AA36C683</accession>
<dbReference type="Proteomes" id="UP001177023">
    <property type="component" value="Unassembled WGS sequence"/>
</dbReference>
<reference evidence="3" key="1">
    <citation type="submission" date="2023-06" db="EMBL/GenBank/DDBJ databases">
        <authorList>
            <person name="Delattre M."/>
        </authorList>
    </citation>
    <scope>NUCLEOTIDE SEQUENCE</scope>
    <source>
        <strain evidence="3">AF72</strain>
    </source>
</reference>
<name>A0AA36C683_9BILA</name>
<evidence type="ECO:0000313" key="4">
    <source>
        <dbReference type="Proteomes" id="UP001177023"/>
    </source>
</evidence>
<comment type="caution">
    <text evidence="3">The sequence shown here is derived from an EMBL/GenBank/DDBJ whole genome shotgun (WGS) entry which is preliminary data.</text>
</comment>
<keyword evidence="1" id="KW-0175">Coiled coil</keyword>
<dbReference type="AlphaFoldDB" id="A0AA36C683"/>
<feature type="non-terminal residue" evidence="3">
    <location>
        <position position="230"/>
    </location>
</feature>
<evidence type="ECO:0000313" key="3">
    <source>
        <dbReference type="EMBL" id="CAJ0561454.1"/>
    </source>
</evidence>
<feature type="coiled-coil region" evidence="1">
    <location>
        <begin position="138"/>
        <end position="216"/>
    </location>
</feature>
<dbReference type="EMBL" id="CATQJA010000553">
    <property type="protein sequence ID" value="CAJ0561454.1"/>
    <property type="molecule type" value="Genomic_DNA"/>
</dbReference>